<reference evidence="9 10" key="1">
    <citation type="submission" date="2017-03" db="EMBL/GenBank/DDBJ databases">
        <title>Draft Genome sequence of Marispirochaeta sp. strain JC444.</title>
        <authorList>
            <person name="Shivani Y."/>
            <person name="Subhash Y."/>
            <person name="Sasikala C."/>
            <person name="Ramana C."/>
        </authorList>
    </citation>
    <scope>NUCLEOTIDE SEQUENCE [LARGE SCALE GENOMIC DNA]</scope>
    <source>
        <strain evidence="9 10">JC444</strain>
    </source>
</reference>
<dbReference type="Proteomes" id="UP000192343">
    <property type="component" value="Unassembled WGS sequence"/>
</dbReference>
<keyword evidence="6 7" id="KW-0472">Membrane</keyword>
<evidence type="ECO:0000256" key="5">
    <source>
        <dbReference type="ARBA" id="ARBA00022989"/>
    </source>
</evidence>
<proteinExistence type="inferred from homology"/>
<dbReference type="OrthoDB" id="9801163at2"/>
<feature type="transmembrane region" description="Helical" evidence="7">
    <location>
        <begin position="138"/>
        <end position="163"/>
    </location>
</feature>
<feature type="transmembrane region" description="Helical" evidence="7">
    <location>
        <begin position="95"/>
        <end position="117"/>
    </location>
</feature>
<evidence type="ECO:0000256" key="7">
    <source>
        <dbReference type="RuleBase" id="RU363032"/>
    </source>
</evidence>
<keyword evidence="2 7" id="KW-0813">Transport</keyword>
<dbReference type="PANTHER" id="PTHR47737:SF1">
    <property type="entry name" value="GLYCINE BETAINE_PROLINE BETAINE TRANSPORT SYSTEM PERMEASE PROTEIN PROW"/>
    <property type="match status" value="1"/>
</dbReference>
<keyword evidence="4 7" id="KW-0812">Transmembrane</keyword>
<dbReference type="PROSITE" id="PS50928">
    <property type="entry name" value="ABC_TM1"/>
    <property type="match status" value="1"/>
</dbReference>
<evidence type="ECO:0000259" key="8">
    <source>
        <dbReference type="PROSITE" id="PS50928"/>
    </source>
</evidence>
<dbReference type="InterPro" id="IPR035906">
    <property type="entry name" value="MetI-like_sf"/>
</dbReference>
<dbReference type="InterPro" id="IPR000515">
    <property type="entry name" value="MetI-like"/>
</dbReference>
<dbReference type="PANTHER" id="PTHR47737">
    <property type="entry name" value="GLYCINE BETAINE/PROLINE BETAINE TRANSPORT SYSTEM PERMEASE PROTEIN PROW"/>
    <property type="match status" value="1"/>
</dbReference>
<dbReference type="RefSeq" id="WP_083049830.1">
    <property type="nucleotide sequence ID" value="NZ_MWQY01000007.1"/>
</dbReference>
<dbReference type="AlphaFoldDB" id="A0A1Y1RZD1"/>
<comment type="subcellular location">
    <subcellularLocation>
        <location evidence="1 7">Cell membrane</location>
        <topology evidence="1 7">Multi-pass membrane protein</topology>
    </subcellularLocation>
</comment>
<feature type="domain" description="ABC transmembrane type-1" evidence="8">
    <location>
        <begin position="91"/>
        <end position="270"/>
    </location>
</feature>
<keyword evidence="3" id="KW-1003">Cell membrane</keyword>
<dbReference type="CDD" id="cd06261">
    <property type="entry name" value="TM_PBP2"/>
    <property type="match status" value="1"/>
</dbReference>
<keyword evidence="10" id="KW-1185">Reference proteome</keyword>
<evidence type="ECO:0000256" key="6">
    <source>
        <dbReference type="ARBA" id="ARBA00023136"/>
    </source>
</evidence>
<dbReference type="GO" id="GO:0015226">
    <property type="term" value="F:carnitine transmembrane transporter activity"/>
    <property type="evidence" value="ECO:0007669"/>
    <property type="project" value="TreeGrafter"/>
</dbReference>
<sequence>MNNLREIFNIGGAFEAVINWLTENMDGVFDAISLVIRTVLSGLNTLLTFPHPLVMIAIFGALAWWMAKRWVGIFTIIGFLLIYIMGLWSATMDTLGLVITAVIISMAIGIPLGIWASKNDMVERVTRPILDFMQTLPAFVYLIPAVLFFRLGPVPGIVATLIFSLPPAVRLTNLGIRQVPTEIKEACRSFGATSSQMLFKAELPVALPTIMAGVNQTIMLALSMVVISGMIGAGGLGNEVLKGITQLKIDLGFESGISIVILAIFLDRVTQALGESTQKKQGPPSK</sequence>
<protein>
    <submittedName>
        <fullName evidence="9">Glycine/betaine ABC transporter</fullName>
    </submittedName>
</protein>
<dbReference type="FunFam" id="1.10.3720.10:FF:000001">
    <property type="entry name" value="Glycine betaine ABC transporter, permease"/>
    <property type="match status" value="1"/>
</dbReference>
<dbReference type="GO" id="GO:0043190">
    <property type="term" value="C:ATP-binding cassette (ABC) transporter complex"/>
    <property type="evidence" value="ECO:0007669"/>
    <property type="project" value="TreeGrafter"/>
</dbReference>
<dbReference type="EMBL" id="MWQY01000007">
    <property type="protein sequence ID" value="ORC36000.1"/>
    <property type="molecule type" value="Genomic_DNA"/>
</dbReference>
<evidence type="ECO:0000256" key="3">
    <source>
        <dbReference type="ARBA" id="ARBA00022475"/>
    </source>
</evidence>
<name>A0A1Y1RZD1_9SPIO</name>
<feature type="transmembrane region" description="Helical" evidence="7">
    <location>
        <begin position="70"/>
        <end position="89"/>
    </location>
</feature>
<evidence type="ECO:0000313" key="10">
    <source>
        <dbReference type="Proteomes" id="UP000192343"/>
    </source>
</evidence>
<comment type="caution">
    <text evidence="9">The sequence shown here is derived from an EMBL/GenBank/DDBJ whole genome shotgun (WGS) entry which is preliminary data.</text>
</comment>
<feature type="transmembrane region" description="Helical" evidence="7">
    <location>
        <begin position="47"/>
        <end position="65"/>
    </location>
</feature>
<accession>A0A1Y1RZD1</accession>
<dbReference type="Pfam" id="PF00528">
    <property type="entry name" value="BPD_transp_1"/>
    <property type="match status" value="1"/>
</dbReference>
<dbReference type="GO" id="GO:0005275">
    <property type="term" value="F:amine transmembrane transporter activity"/>
    <property type="evidence" value="ECO:0007669"/>
    <property type="project" value="TreeGrafter"/>
</dbReference>
<dbReference type="GO" id="GO:0031460">
    <property type="term" value="P:glycine betaine transport"/>
    <property type="evidence" value="ECO:0007669"/>
    <property type="project" value="TreeGrafter"/>
</dbReference>
<dbReference type="GO" id="GO:0015871">
    <property type="term" value="P:choline transport"/>
    <property type="evidence" value="ECO:0007669"/>
    <property type="project" value="TreeGrafter"/>
</dbReference>
<evidence type="ECO:0000256" key="2">
    <source>
        <dbReference type="ARBA" id="ARBA00022448"/>
    </source>
</evidence>
<gene>
    <name evidence="9" type="ORF">B4O97_07995</name>
</gene>
<dbReference type="Gene3D" id="1.10.3720.10">
    <property type="entry name" value="MetI-like"/>
    <property type="match status" value="1"/>
</dbReference>
<evidence type="ECO:0000313" key="9">
    <source>
        <dbReference type="EMBL" id="ORC36000.1"/>
    </source>
</evidence>
<evidence type="ECO:0000256" key="1">
    <source>
        <dbReference type="ARBA" id="ARBA00004651"/>
    </source>
</evidence>
<organism evidence="9 10">
    <name type="scientific">Marispirochaeta aestuarii</name>
    <dbReference type="NCBI Taxonomy" id="1963862"/>
    <lineage>
        <taxon>Bacteria</taxon>
        <taxon>Pseudomonadati</taxon>
        <taxon>Spirochaetota</taxon>
        <taxon>Spirochaetia</taxon>
        <taxon>Spirochaetales</taxon>
        <taxon>Spirochaetaceae</taxon>
        <taxon>Marispirochaeta</taxon>
    </lineage>
</organism>
<dbReference type="SUPFAM" id="SSF161098">
    <property type="entry name" value="MetI-like"/>
    <property type="match status" value="1"/>
</dbReference>
<comment type="similarity">
    <text evidence="7">Belongs to the binding-protein-dependent transport system permease family.</text>
</comment>
<feature type="transmembrane region" description="Helical" evidence="7">
    <location>
        <begin position="218"/>
        <end position="237"/>
    </location>
</feature>
<keyword evidence="5 7" id="KW-1133">Transmembrane helix</keyword>
<dbReference type="STRING" id="1963862.B4O97_07995"/>
<evidence type="ECO:0000256" key="4">
    <source>
        <dbReference type="ARBA" id="ARBA00022692"/>
    </source>
</evidence>